<dbReference type="InterPro" id="IPR025110">
    <property type="entry name" value="AMP-bd_C"/>
</dbReference>
<sequence>MVDSGNRARERVQHALLERQAEKYGDRTFLYFNEREYSFNELNRMANRAASGFQKAGIEKGDKVAIIMDNSPEFLFVWFGLSKLGAIEVPLNTAHKGDILTYMTNQSDSRMIVMNARYLDRVLPILGDLPKVETLVLLGGETGHAPAAGKRIVDWDSLIDNEGLYEPADVVWSDPQIIMYTSGTTGPSKGSLLPQNYGLYMAECICDVTSYTEDDCLYNALPLFHGNAQVLSTLPAMLSGARMVLCERFSASRFWDDIRRYRCTEFNYIGGILPILYKADPSPDDADNPLRVMVGGGAPMDLFEAFEKRFGVTLLEGYGMSEIGIPLQNTIGRRKPGTCGSCRSDYTIKVVDDDQSEVGPNTPGEVLLRPLKPYCIFLEYYNMPEKTVEAWRDLWFHTGDYLYYDEDGYFHFVDRKKDALRRRGENISSYEVEKVINSHPSVLESAAVAVKSDLGEDEVMIVITLKPGKALSPEELMAHCEERMAYFMVPRYVRFMAAMPKTPTQRVQKNLLRDQGVTPDTWDREKAGYKVKR</sequence>
<evidence type="ECO:0000256" key="4">
    <source>
        <dbReference type="ARBA" id="ARBA00022840"/>
    </source>
</evidence>
<evidence type="ECO:0000313" key="7">
    <source>
        <dbReference type="EMBL" id="VBB44464.1"/>
    </source>
</evidence>
<dbReference type="InterPro" id="IPR042099">
    <property type="entry name" value="ANL_N_sf"/>
</dbReference>
<dbReference type="PROSITE" id="PS00455">
    <property type="entry name" value="AMP_BINDING"/>
    <property type="match status" value="1"/>
</dbReference>
<dbReference type="GO" id="GO:0005524">
    <property type="term" value="F:ATP binding"/>
    <property type="evidence" value="ECO:0007669"/>
    <property type="project" value="UniProtKB-KW"/>
</dbReference>
<dbReference type="Pfam" id="PF00501">
    <property type="entry name" value="AMP-binding"/>
    <property type="match status" value="1"/>
</dbReference>
<evidence type="ECO:0000259" key="6">
    <source>
        <dbReference type="Pfam" id="PF13193"/>
    </source>
</evidence>
<name>A0A653A911_UNCDX</name>
<organism evidence="7">
    <name type="scientific">Uncultured Desulfatiglans sp</name>
    <dbReference type="NCBI Taxonomy" id="1748965"/>
    <lineage>
        <taxon>Bacteria</taxon>
        <taxon>Pseudomonadati</taxon>
        <taxon>Thermodesulfobacteriota</taxon>
        <taxon>Desulfobacteria</taxon>
        <taxon>Desulfatiglandales</taxon>
        <taxon>Desulfatiglandaceae</taxon>
        <taxon>Desulfatiglans</taxon>
        <taxon>environmental samples</taxon>
    </lineage>
</organism>
<dbReference type="Gene3D" id="3.30.300.30">
    <property type="match status" value="1"/>
</dbReference>
<accession>A0A653A911</accession>
<dbReference type="GO" id="GO:0005886">
    <property type="term" value="C:plasma membrane"/>
    <property type="evidence" value="ECO:0007669"/>
    <property type="project" value="TreeGrafter"/>
</dbReference>
<dbReference type="Gene3D" id="3.40.50.12780">
    <property type="entry name" value="N-terminal domain of ligase-like"/>
    <property type="match status" value="1"/>
</dbReference>
<keyword evidence="3" id="KW-0547">Nucleotide-binding</keyword>
<gene>
    <name evidence="7" type="ORF">TRIP_B330568</name>
</gene>
<dbReference type="CDD" id="cd05934">
    <property type="entry name" value="FACL_DitJ_like"/>
    <property type="match status" value="1"/>
</dbReference>
<evidence type="ECO:0000259" key="5">
    <source>
        <dbReference type="Pfam" id="PF00501"/>
    </source>
</evidence>
<protein>
    <submittedName>
        <fullName evidence="7">AMP-binding enzyme</fullName>
    </submittedName>
</protein>
<dbReference type="Pfam" id="PF13193">
    <property type="entry name" value="AMP-binding_C"/>
    <property type="match status" value="1"/>
</dbReference>
<dbReference type="AlphaFoldDB" id="A0A653A911"/>
<dbReference type="InterPro" id="IPR045851">
    <property type="entry name" value="AMP-bd_C_sf"/>
</dbReference>
<reference evidence="7" key="1">
    <citation type="submission" date="2018-07" db="EMBL/GenBank/DDBJ databases">
        <authorList>
            <consortium name="Genoscope - CEA"/>
            <person name="William W."/>
        </authorList>
    </citation>
    <scope>NUCLEOTIDE SEQUENCE</scope>
    <source>
        <strain evidence="7">IK1</strain>
    </source>
</reference>
<proteinExistence type="inferred from homology"/>
<feature type="domain" description="AMP-binding enzyme C-terminal" evidence="6">
    <location>
        <begin position="431"/>
        <end position="504"/>
    </location>
</feature>
<evidence type="ECO:0000256" key="2">
    <source>
        <dbReference type="ARBA" id="ARBA00022598"/>
    </source>
</evidence>
<evidence type="ECO:0000256" key="1">
    <source>
        <dbReference type="ARBA" id="ARBA00006432"/>
    </source>
</evidence>
<comment type="similarity">
    <text evidence="1">Belongs to the ATP-dependent AMP-binding enzyme family.</text>
</comment>
<dbReference type="EMBL" id="UPXX01000027">
    <property type="protein sequence ID" value="VBB44464.1"/>
    <property type="molecule type" value="Genomic_DNA"/>
</dbReference>
<dbReference type="InterPro" id="IPR000873">
    <property type="entry name" value="AMP-dep_synth/lig_dom"/>
</dbReference>
<dbReference type="GO" id="GO:0005324">
    <property type="term" value="F:long-chain fatty acid transmembrane transporter activity"/>
    <property type="evidence" value="ECO:0007669"/>
    <property type="project" value="TreeGrafter"/>
</dbReference>
<keyword evidence="4" id="KW-0067">ATP-binding</keyword>
<dbReference type="GO" id="GO:0004467">
    <property type="term" value="F:long-chain fatty acid-CoA ligase activity"/>
    <property type="evidence" value="ECO:0007669"/>
    <property type="project" value="TreeGrafter"/>
</dbReference>
<dbReference type="InterPro" id="IPR020845">
    <property type="entry name" value="AMP-binding_CS"/>
</dbReference>
<dbReference type="GO" id="GO:0044539">
    <property type="term" value="P:long-chain fatty acid import into cell"/>
    <property type="evidence" value="ECO:0007669"/>
    <property type="project" value="TreeGrafter"/>
</dbReference>
<feature type="domain" description="AMP-dependent synthetase/ligase" evidence="5">
    <location>
        <begin position="17"/>
        <end position="369"/>
    </location>
</feature>
<dbReference type="SUPFAM" id="SSF56801">
    <property type="entry name" value="Acetyl-CoA synthetase-like"/>
    <property type="match status" value="1"/>
</dbReference>
<keyword evidence="2" id="KW-0436">Ligase</keyword>
<evidence type="ECO:0000256" key="3">
    <source>
        <dbReference type="ARBA" id="ARBA00022741"/>
    </source>
</evidence>
<dbReference type="PANTHER" id="PTHR43107:SF15">
    <property type="entry name" value="FATTY ACID TRANSPORT PROTEIN 3, ISOFORM A"/>
    <property type="match status" value="1"/>
</dbReference>
<dbReference type="PANTHER" id="PTHR43107">
    <property type="entry name" value="LONG-CHAIN FATTY ACID TRANSPORT PROTEIN"/>
    <property type="match status" value="1"/>
</dbReference>